<dbReference type="GO" id="GO:0008986">
    <property type="term" value="F:pyruvate, water dikinase activity"/>
    <property type="evidence" value="ECO:0007669"/>
    <property type="project" value="InterPro"/>
</dbReference>
<dbReference type="InterPro" id="IPR018274">
    <property type="entry name" value="PEP_util_AS"/>
</dbReference>
<reference evidence="5 6" key="1">
    <citation type="journal article" date="2016" name="Nat. Commun.">
        <title>Thousands of microbial genomes shed light on interconnected biogeochemical processes in an aquifer system.</title>
        <authorList>
            <person name="Anantharaman K."/>
            <person name="Brown C.T."/>
            <person name="Hug L.A."/>
            <person name="Sharon I."/>
            <person name="Castelle C.J."/>
            <person name="Probst A.J."/>
            <person name="Thomas B.C."/>
            <person name="Singh A."/>
            <person name="Wilkins M.J."/>
            <person name="Karaoz U."/>
            <person name="Brodie E.L."/>
            <person name="Williams K.H."/>
            <person name="Hubbard S.S."/>
            <person name="Banfield J.F."/>
        </authorList>
    </citation>
    <scope>NUCLEOTIDE SEQUENCE [LARGE SCALE GENOMIC DNA]</scope>
</reference>
<dbReference type="InterPro" id="IPR008279">
    <property type="entry name" value="PEP-util_enz_mobile_dom"/>
</dbReference>
<dbReference type="AlphaFoldDB" id="A0A1F7UWQ4"/>
<dbReference type="InterPro" id="IPR006319">
    <property type="entry name" value="PEP_synth"/>
</dbReference>
<accession>A0A1F7UWQ4</accession>
<dbReference type="PANTHER" id="PTHR43030:SF1">
    <property type="entry name" value="PHOSPHOENOLPYRUVATE SYNTHASE"/>
    <property type="match status" value="1"/>
</dbReference>
<comment type="caution">
    <text evidence="5">The sequence shown here is derived from an EMBL/GenBank/DDBJ whole genome shotgun (WGS) entry which is preliminary data.</text>
</comment>
<dbReference type="EMBL" id="MGEK01000011">
    <property type="protein sequence ID" value="OGL82721.1"/>
    <property type="molecule type" value="Genomic_DNA"/>
</dbReference>
<organism evidence="5 6">
    <name type="scientific">Candidatus Uhrbacteria bacterium RIFCSPLOWO2_01_FULL_47_25</name>
    <dbReference type="NCBI Taxonomy" id="1802402"/>
    <lineage>
        <taxon>Bacteria</taxon>
        <taxon>Candidatus Uhriibacteriota</taxon>
    </lineage>
</organism>
<evidence type="ECO:0000259" key="4">
    <source>
        <dbReference type="Pfam" id="PF00391"/>
    </source>
</evidence>
<dbReference type="PROSITE" id="PS00370">
    <property type="entry name" value="PEP_ENZYMES_PHOS_SITE"/>
    <property type="match status" value="1"/>
</dbReference>
<gene>
    <name evidence="5" type="ORF">A2936_04000</name>
</gene>
<sequence>MAKQNLIKKISERRSKKYKPDWVAKGHLNYEFFTFWAAAKSYQIQMPKAIGFPFNYKYENLDAIYDQNNINEHVKKLSHLKFIKRNINFIQRQIDYLILASKKYGGKKDLNSFGSWYKVFQKFLPSFGLVLGLEEALEKKVKNFLSNDDFYKIAFAEETATSYEQKSILRISLLKRNSRQFNKSLKEHLKKFDWMGNKLMTYTPFTKADVISRTCPAGEAKRKLKEMEENRNNLGKGALEVYKKLNKKQLELVSLYRKVLSLRTDRADAVAQAASLTYSLFDSLANELNLKREELMRFSFDEIMEMYKTEKILDSKKRLKYHAVSLNEKIKVFWGNYGEEEKKINKKEIRGVVACKGYARGQVKVIIDIPDLIKVKTGDILVSSYTNPNMVPAMERAVAIITNIGGLTSHAAIVAREMNKPCIIGTKIATQVFKDGDLVEVDANKGVVRKLK</sequence>
<name>A0A1F7UWQ4_9BACT</name>
<dbReference type="GO" id="GO:0005524">
    <property type="term" value="F:ATP binding"/>
    <property type="evidence" value="ECO:0007669"/>
    <property type="project" value="UniProtKB-KW"/>
</dbReference>
<keyword evidence="2" id="KW-0547">Nucleotide-binding</keyword>
<dbReference type="Gene3D" id="3.50.30.10">
    <property type="entry name" value="Phosphohistidine domain"/>
    <property type="match status" value="1"/>
</dbReference>
<evidence type="ECO:0000313" key="6">
    <source>
        <dbReference type="Proteomes" id="UP000176846"/>
    </source>
</evidence>
<dbReference type="Pfam" id="PF00391">
    <property type="entry name" value="PEP-utilizers"/>
    <property type="match status" value="1"/>
</dbReference>
<evidence type="ECO:0000256" key="3">
    <source>
        <dbReference type="ARBA" id="ARBA00022840"/>
    </source>
</evidence>
<keyword evidence="3" id="KW-0067">ATP-binding</keyword>
<proteinExistence type="inferred from homology"/>
<dbReference type="SUPFAM" id="SSF52009">
    <property type="entry name" value="Phosphohistidine domain"/>
    <property type="match status" value="1"/>
</dbReference>
<dbReference type="Proteomes" id="UP000176846">
    <property type="component" value="Unassembled WGS sequence"/>
</dbReference>
<evidence type="ECO:0000256" key="2">
    <source>
        <dbReference type="ARBA" id="ARBA00022741"/>
    </source>
</evidence>
<evidence type="ECO:0000313" key="5">
    <source>
        <dbReference type="EMBL" id="OGL82721.1"/>
    </source>
</evidence>
<dbReference type="PANTHER" id="PTHR43030">
    <property type="entry name" value="PHOSPHOENOLPYRUVATE SYNTHASE"/>
    <property type="match status" value="1"/>
</dbReference>
<feature type="domain" description="PEP-utilising enzyme mobile" evidence="4">
    <location>
        <begin position="376"/>
        <end position="446"/>
    </location>
</feature>
<evidence type="ECO:0000256" key="1">
    <source>
        <dbReference type="ARBA" id="ARBA00007837"/>
    </source>
</evidence>
<comment type="similarity">
    <text evidence="1">Belongs to the PEP-utilizing enzyme family.</text>
</comment>
<protein>
    <recommendedName>
        <fullName evidence="4">PEP-utilising enzyme mobile domain-containing protein</fullName>
    </recommendedName>
</protein>
<dbReference type="InterPro" id="IPR036637">
    <property type="entry name" value="Phosphohistidine_dom_sf"/>
</dbReference>